<gene>
    <name evidence="2" type="ORF">EDD76_11636</name>
</gene>
<name>A0A4R1QNA3_9FIRM</name>
<dbReference type="EMBL" id="SLUO01000016">
    <property type="protein sequence ID" value="TCL55196.1"/>
    <property type="molecule type" value="Genomic_DNA"/>
</dbReference>
<dbReference type="InterPro" id="IPR011059">
    <property type="entry name" value="Metal-dep_hydrolase_composite"/>
</dbReference>
<dbReference type="InterPro" id="IPR006680">
    <property type="entry name" value="Amidohydro-rel"/>
</dbReference>
<dbReference type="PANTHER" id="PTHR43135:SF3">
    <property type="entry name" value="ALPHA-D-RIBOSE 1-METHYLPHOSPHONATE 5-TRIPHOSPHATE DIPHOSPHATASE"/>
    <property type="match status" value="1"/>
</dbReference>
<dbReference type="Gene3D" id="2.30.40.10">
    <property type="entry name" value="Urease, subunit C, domain 1"/>
    <property type="match status" value="2"/>
</dbReference>
<organism evidence="2 3">
    <name type="scientific">Kineothrix alysoides</name>
    <dbReference type="NCBI Taxonomy" id="1469948"/>
    <lineage>
        <taxon>Bacteria</taxon>
        <taxon>Bacillati</taxon>
        <taxon>Bacillota</taxon>
        <taxon>Clostridia</taxon>
        <taxon>Lachnospirales</taxon>
        <taxon>Lachnospiraceae</taxon>
        <taxon>Kineothrix</taxon>
    </lineage>
</organism>
<dbReference type="Proteomes" id="UP000295718">
    <property type="component" value="Unassembled WGS sequence"/>
</dbReference>
<dbReference type="OrthoDB" id="9797498at2"/>
<evidence type="ECO:0000259" key="1">
    <source>
        <dbReference type="Pfam" id="PF01979"/>
    </source>
</evidence>
<dbReference type="SUPFAM" id="SSF51338">
    <property type="entry name" value="Composite domain of metallo-dependent hydrolases"/>
    <property type="match status" value="1"/>
</dbReference>
<dbReference type="InterPro" id="IPR032466">
    <property type="entry name" value="Metal_Hydrolase"/>
</dbReference>
<sequence length="334" mass="36161">MTTAITNVRIFDGEKMNDNSWVVIENGLISDKISADTVIDGKGAFLISGLIDAHAHVNSKTNVNALVEHGVTTACTLDQSVKALRLADSVKAWSCCTMAVGEVPYPEDFAAKEKKNGADYIKVILEETPRMALKAMSKKTLERIVKSAHDMGLLVAAHAVTVPTLQMASDAGVDIHIHVPLKEKIPQGLIGQIAEKGAYVVPTLGMMRGFSRSLIYGYRRQDYSNAKDNVKRLYEHGVPIAAGTDANNVPFLPKIKFGSGLHTEMELLCEAGLTQLDVLKSATVQAARAYRIPNTGKILPGQRADIVLISGSPDKNIKDISNICKVWIDGKEVL</sequence>
<dbReference type="SUPFAM" id="SSF51556">
    <property type="entry name" value="Metallo-dependent hydrolases"/>
    <property type="match status" value="1"/>
</dbReference>
<proteinExistence type="predicted"/>
<protein>
    <submittedName>
        <fullName evidence="2">Imidazolonepropionase-like amidohydrolase</fullName>
    </submittedName>
</protein>
<evidence type="ECO:0000313" key="3">
    <source>
        <dbReference type="Proteomes" id="UP000295718"/>
    </source>
</evidence>
<dbReference type="AlphaFoldDB" id="A0A4R1QNA3"/>
<accession>A0A4R1QNA3</accession>
<keyword evidence="2" id="KW-0378">Hydrolase</keyword>
<dbReference type="GO" id="GO:0016810">
    <property type="term" value="F:hydrolase activity, acting on carbon-nitrogen (but not peptide) bonds"/>
    <property type="evidence" value="ECO:0007669"/>
    <property type="project" value="InterPro"/>
</dbReference>
<comment type="caution">
    <text evidence="2">The sequence shown here is derived from an EMBL/GenBank/DDBJ whole genome shotgun (WGS) entry which is preliminary data.</text>
</comment>
<dbReference type="RefSeq" id="WP_031392016.1">
    <property type="nucleotide sequence ID" value="NZ_JPNB01000002.1"/>
</dbReference>
<dbReference type="InterPro" id="IPR051781">
    <property type="entry name" value="Metallo-dep_Hydrolase"/>
</dbReference>
<reference evidence="2 3" key="1">
    <citation type="submission" date="2019-03" db="EMBL/GenBank/DDBJ databases">
        <title>Genomic Encyclopedia of Type Strains, Phase IV (KMG-IV): sequencing the most valuable type-strain genomes for metagenomic binning, comparative biology and taxonomic classification.</title>
        <authorList>
            <person name="Goeker M."/>
        </authorList>
    </citation>
    <scope>NUCLEOTIDE SEQUENCE [LARGE SCALE GENOMIC DNA]</scope>
    <source>
        <strain evidence="2 3">DSM 100556</strain>
    </source>
</reference>
<dbReference type="Gene3D" id="3.20.20.140">
    <property type="entry name" value="Metal-dependent hydrolases"/>
    <property type="match status" value="1"/>
</dbReference>
<dbReference type="Pfam" id="PF01979">
    <property type="entry name" value="Amidohydro_1"/>
    <property type="match status" value="1"/>
</dbReference>
<keyword evidence="3" id="KW-1185">Reference proteome</keyword>
<dbReference type="PANTHER" id="PTHR43135">
    <property type="entry name" value="ALPHA-D-RIBOSE 1-METHYLPHOSPHONATE 5-TRIPHOSPHATE DIPHOSPHATASE"/>
    <property type="match status" value="1"/>
</dbReference>
<evidence type="ECO:0000313" key="2">
    <source>
        <dbReference type="EMBL" id="TCL55196.1"/>
    </source>
</evidence>
<dbReference type="STRING" id="1469948.GCA_000732725_03390"/>
<feature type="domain" description="Amidohydrolase-related" evidence="1">
    <location>
        <begin position="47"/>
        <end position="333"/>
    </location>
</feature>